<comment type="similarity">
    <text evidence="2">Belongs to the UPF0126 family.</text>
</comment>
<keyword evidence="5 8" id="KW-1133">Transmembrane helix</keyword>
<sequence>MDGVLLNQELVFRVIDLTGVVGAGCLGGTVARRHKFDLVGFLILGISTALGGGILRDLMLNLTPIALTDYAYLVAAVCGVFISMVLRIDGRKFWVNLFSLVDAMTIGSWAATGASKTLAAGLGVGPALVLGVITAVGGGVTRDILVGRTPEVFGGNTLYATPALAGAGVVTMVHGIGYPGVGMIAGTITGIALCLPAQLFGWSLPVIPDWSLDSAAAEMLRKVKGDKSRRAKSHLKGLQMMEEQVHQAQMQAAEDAATSEPGDGFPADTEPPGEGPEEGTPPSPFFDKTV</sequence>
<feature type="domain" description="Glycine transporter" evidence="9">
    <location>
        <begin position="14"/>
        <end position="86"/>
    </location>
</feature>
<dbReference type="Pfam" id="PF03458">
    <property type="entry name" value="Gly_transporter"/>
    <property type="match status" value="2"/>
</dbReference>
<evidence type="ECO:0000259" key="9">
    <source>
        <dbReference type="Pfam" id="PF03458"/>
    </source>
</evidence>
<gene>
    <name evidence="10" type="ORF">LC603019_01450</name>
</gene>
<dbReference type="PANTHER" id="PTHR30506">
    <property type="entry name" value="INNER MEMBRANE PROTEIN"/>
    <property type="match status" value="1"/>
</dbReference>
<feature type="transmembrane region" description="Helical" evidence="8">
    <location>
        <begin position="12"/>
        <end position="31"/>
    </location>
</feature>
<evidence type="ECO:0000256" key="8">
    <source>
        <dbReference type="SAM" id="Phobius"/>
    </source>
</evidence>
<feature type="transmembrane region" description="Helical" evidence="8">
    <location>
        <begin position="38"/>
        <end position="55"/>
    </location>
</feature>
<evidence type="ECO:0000256" key="2">
    <source>
        <dbReference type="ARBA" id="ARBA00008193"/>
    </source>
</evidence>
<dbReference type="RefSeq" id="WP_063665786.1">
    <property type="nucleotide sequence ID" value="NZ_CP009312.1"/>
</dbReference>
<feature type="domain" description="Glycine transporter" evidence="9">
    <location>
        <begin position="100"/>
        <end position="174"/>
    </location>
</feature>
<organism evidence="10 11">
    <name type="scientific">Lawsonella clevelandensis</name>
    <dbReference type="NCBI Taxonomy" id="1528099"/>
    <lineage>
        <taxon>Bacteria</taxon>
        <taxon>Bacillati</taxon>
        <taxon>Actinomycetota</taxon>
        <taxon>Actinomycetes</taxon>
        <taxon>Mycobacteriales</taxon>
        <taxon>Lawsonellaceae</taxon>
        <taxon>Lawsonella</taxon>
    </lineage>
</organism>
<evidence type="ECO:0000313" key="10">
    <source>
        <dbReference type="EMBL" id="VHO01518.1"/>
    </source>
</evidence>
<dbReference type="OrthoDB" id="9791874at2"/>
<evidence type="ECO:0000256" key="5">
    <source>
        <dbReference type="ARBA" id="ARBA00022989"/>
    </source>
</evidence>
<feature type="transmembrane region" description="Helical" evidence="8">
    <location>
        <begin position="67"/>
        <end position="86"/>
    </location>
</feature>
<evidence type="ECO:0000256" key="1">
    <source>
        <dbReference type="ARBA" id="ARBA00004651"/>
    </source>
</evidence>
<evidence type="ECO:0000256" key="7">
    <source>
        <dbReference type="SAM" id="MobiDB-lite"/>
    </source>
</evidence>
<keyword evidence="3" id="KW-1003">Cell membrane</keyword>
<evidence type="ECO:0000313" key="11">
    <source>
        <dbReference type="Proteomes" id="UP000324288"/>
    </source>
</evidence>
<dbReference type="EMBL" id="LR584267">
    <property type="protein sequence ID" value="VHO01518.1"/>
    <property type="molecule type" value="Genomic_DNA"/>
</dbReference>
<evidence type="ECO:0000256" key="4">
    <source>
        <dbReference type="ARBA" id="ARBA00022692"/>
    </source>
</evidence>
<dbReference type="GeneID" id="84895348"/>
<accession>A0A5E3ZYY7</accession>
<keyword evidence="4 8" id="KW-0812">Transmembrane</keyword>
<proteinExistence type="inferred from homology"/>
<feature type="transmembrane region" description="Helical" evidence="8">
    <location>
        <begin position="176"/>
        <end position="195"/>
    </location>
</feature>
<comment type="subcellular location">
    <subcellularLocation>
        <location evidence="1">Cell membrane</location>
        <topology evidence="1">Multi-pass membrane protein</topology>
    </subcellularLocation>
</comment>
<evidence type="ECO:0000256" key="6">
    <source>
        <dbReference type="ARBA" id="ARBA00023136"/>
    </source>
</evidence>
<dbReference type="PANTHER" id="PTHR30506:SF3">
    <property type="entry name" value="UPF0126 INNER MEMBRANE PROTEIN YADS-RELATED"/>
    <property type="match status" value="1"/>
</dbReference>
<feature type="transmembrane region" description="Helical" evidence="8">
    <location>
        <begin position="93"/>
        <end position="112"/>
    </location>
</feature>
<dbReference type="AlphaFoldDB" id="A0A5E3ZYY7"/>
<dbReference type="Proteomes" id="UP000324288">
    <property type="component" value="Chromosome"/>
</dbReference>
<feature type="transmembrane region" description="Helical" evidence="8">
    <location>
        <begin position="152"/>
        <end position="170"/>
    </location>
</feature>
<feature type="transmembrane region" description="Helical" evidence="8">
    <location>
        <begin position="118"/>
        <end position="140"/>
    </location>
</feature>
<protein>
    <recommendedName>
        <fullName evidence="9">Glycine transporter domain-containing protein</fullName>
    </recommendedName>
</protein>
<name>A0A5E3ZYY7_9ACTN</name>
<keyword evidence="6 8" id="KW-0472">Membrane</keyword>
<dbReference type="InterPro" id="IPR005115">
    <property type="entry name" value="Gly_transporter"/>
</dbReference>
<dbReference type="GO" id="GO:0005886">
    <property type="term" value="C:plasma membrane"/>
    <property type="evidence" value="ECO:0007669"/>
    <property type="project" value="UniProtKB-SubCell"/>
</dbReference>
<evidence type="ECO:0000256" key="3">
    <source>
        <dbReference type="ARBA" id="ARBA00022475"/>
    </source>
</evidence>
<feature type="region of interest" description="Disordered" evidence="7">
    <location>
        <begin position="243"/>
        <end position="290"/>
    </location>
</feature>
<reference evidence="10 11" key="1">
    <citation type="submission" date="2019-04" db="EMBL/GenBank/DDBJ databases">
        <authorList>
            <person name="Seth-Smith MB H."/>
            <person name="Seth-Smith H."/>
        </authorList>
    </citation>
    <scope>NUCLEOTIDE SEQUENCE [LARGE SCALE GENOMIC DNA]</scope>
    <source>
        <strain evidence="10">USB-603019</strain>
    </source>
</reference>
<keyword evidence="11" id="KW-1185">Reference proteome</keyword>